<evidence type="ECO:0000256" key="1">
    <source>
        <dbReference type="SAM" id="Phobius"/>
    </source>
</evidence>
<protein>
    <recommendedName>
        <fullName evidence="4">DUF4386 family protein</fullName>
    </recommendedName>
</protein>
<keyword evidence="1" id="KW-0812">Transmembrane</keyword>
<accession>A0A2A5ASC3</accession>
<feature type="transmembrane region" description="Helical" evidence="1">
    <location>
        <begin position="146"/>
        <end position="167"/>
    </location>
</feature>
<reference evidence="3" key="1">
    <citation type="submission" date="2017-08" db="EMBL/GenBank/DDBJ databases">
        <title>A dynamic microbial community with high functional redundancy inhabits the cold, oxic subseafloor aquifer.</title>
        <authorList>
            <person name="Tully B.J."/>
            <person name="Wheat C.G."/>
            <person name="Glazer B.T."/>
            <person name="Huber J.A."/>
        </authorList>
    </citation>
    <scope>NUCLEOTIDE SEQUENCE [LARGE SCALE GENOMIC DNA]</scope>
</reference>
<feature type="transmembrane region" description="Helical" evidence="1">
    <location>
        <begin position="198"/>
        <end position="216"/>
    </location>
</feature>
<evidence type="ECO:0000313" key="2">
    <source>
        <dbReference type="EMBL" id="PCJ22001.1"/>
    </source>
</evidence>
<keyword evidence="1" id="KW-0472">Membrane</keyword>
<feature type="transmembrane region" description="Helical" evidence="1">
    <location>
        <begin position="98"/>
        <end position="126"/>
    </location>
</feature>
<proteinExistence type="predicted"/>
<feature type="transmembrane region" description="Helical" evidence="1">
    <location>
        <begin position="21"/>
        <end position="40"/>
    </location>
</feature>
<name>A0A2A5ASC3_9GAMM</name>
<dbReference type="AlphaFoldDB" id="A0A2A5ASC3"/>
<comment type="caution">
    <text evidence="2">The sequence shown here is derived from an EMBL/GenBank/DDBJ whole genome shotgun (WGS) entry which is preliminary data.</text>
</comment>
<feature type="transmembrane region" description="Helical" evidence="1">
    <location>
        <begin position="174"/>
        <end position="192"/>
    </location>
</feature>
<dbReference type="Proteomes" id="UP000218327">
    <property type="component" value="Unassembled WGS sequence"/>
</dbReference>
<evidence type="ECO:0000313" key="3">
    <source>
        <dbReference type="Proteomes" id="UP000218327"/>
    </source>
</evidence>
<organism evidence="2 3">
    <name type="scientific">SAR86 cluster bacterium</name>
    <dbReference type="NCBI Taxonomy" id="2030880"/>
    <lineage>
        <taxon>Bacteria</taxon>
        <taxon>Pseudomonadati</taxon>
        <taxon>Pseudomonadota</taxon>
        <taxon>Gammaproteobacteria</taxon>
        <taxon>SAR86 cluster</taxon>
    </lineage>
</organism>
<sequence>MNVLRAIIISMMFFKKLAAISAVYCGLSYIAGMFVYLYILQYNNATTAAAQIDITSSKAVLMHITTLHTYVLFSFAIILIATYLYLKLKDQQQALGLLSLIIGIIWSTILIASGFISMTVTSMFMSGAEITGLENAWQALDIIKNALGGGNELIGGVFTGLLSLAMYKARFSSMLTSGLGAIVFVGGFISSLPYLAEVGIGIFVISQILWFFSLGYDINKNE</sequence>
<evidence type="ECO:0008006" key="4">
    <source>
        <dbReference type="Google" id="ProtNLM"/>
    </source>
</evidence>
<dbReference type="EMBL" id="NVVJ01000068">
    <property type="protein sequence ID" value="PCJ22001.1"/>
    <property type="molecule type" value="Genomic_DNA"/>
</dbReference>
<gene>
    <name evidence="2" type="ORF">COA96_14975</name>
</gene>
<feature type="transmembrane region" description="Helical" evidence="1">
    <location>
        <begin position="60"/>
        <end position="86"/>
    </location>
</feature>
<keyword evidence="1" id="KW-1133">Transmembrane helix</keyword>